<evidence type="ECO:0000313" key="3">
    <source>
        <dbReference type="EMBL" id="GAA1105858.1"/>
    </source>
</evidence>
<dbReference type="Gene3D" id="3.30.300.30">
    <property type="match status" value="1"/>
</dbReference>
<dbReference type="RefSeq" id="WP_344626375.1">
    <property type="nucleotide sequence ID" value="NZ_BAAALD010000065.1"/>
</dbReference>
<evidence type="ECO:0000313" key="4">
    <source>
        <dbReference type="Proteomes" id="UP001499987"/>
    </source>
</evidence>
<sequence>MTIVRTPWVSAGGVAFPDQVPAELRRAWVEAGFCPGRGLYGLFAERVAAHPGRTAVVDGRGALSYRELDGRVRGLAAALAARGVAAGSVVATQLPADRRSLAADLAVAALGAVVLPCVPGHGRRDLAALLGTSRADTVLTVGELPSGGRPLELLADLRGELPYLHRVLDVEALPLPLGREVPPVAVDPEAPARILVSSGSEAAPKMIAYSHNALAGGRGRYVEEVLRTVDGAPPRVLLLVSPATAYGSLAVVALVRCGATVLLRDGFDPAGSLRAVSRLRPTHLAAVPTMLRRMAEQPPVPAEDLSSLQAVVSSSAMLTPAVLRGALARFGRPLVNVYGSSDGMNCHTRWTDPDGDVLRVGRPDPAVAAVRVCGPDGRPLPAGRPGEIQARGPMSPLCHVGAPALDARQRVDGGWVRAGDLGVLEADGQLRVVSRIKQMVNRGGVSIGTAEVERLLDGHPAVAEAVCVPVPDQDLGERMCACVVPRAAAVGLALADLTGFLAEDCGLERYKLPEHLLLLERLPVGSTGKPDRRALSVLAAAARLPVGAQRTGAARAAKAQTASATDST</sequence>
<dbReference type="InterPro" id="IPR000873">
    <property type="entry name" value="AMP-dep_synth/lig_dom"/>
</dbReference>
<dbReference type="PANTHER" id="PTHR43767:SF1">
    <property type="entry name" value="NONRIBOSOMAL PEPTIDE SYNTHASE PES1 (EUROFUNG)-RELATED"/>
    <property type="match status" value="1"/>
</dbReference>
<comment type="caution">
    <text evidence="3">The sequence shown here is derived from an EMBL/GenBank/DDBJ whole genome shotgun (WGS) entry which is preliminary data.</text>
</comment>
<dbReference type="InterPro" id="IPR042099">
    <property type="entry name" value="ANL_N_sf"/>
</dbReference>
<dbReference type="PANTHER" id="PTHR43767">
    <property type="entry name" value="LONG-CHAIN-FATTY-ACID--COA LIGASE"/>
    <property type="match status" value="1"/>
</dbReference>
<gene>
    <name evidence="3" type="ORF">GCM10009663_54930</name>
</gene>
<dbReference type="Proteomes" id="UP001499987">
    <property type="component" value="Unassembled WGS sequence"/>
</dbReference>
<keyword evidence="4" id="KW-1185">Reference proteome</keyword>
<feature type="domain" description="AMP-dependent synthetase/ligase" evidence="1">
    <location>
        <begin position="43"/>
        <end position="393"/>
    </location>
</feature>
<evidence type="ECO:0000259" key="1">
    <source>
        <dbReference type="Pfam" id="PF00501"/>
    </source>
</evidence>
<accession>A0ABP4EK01</accession>
<dbReference type="CDD" id="cd04433">
    <property type="entry name" value="AFD_class_I"/>
    <property type="match status" value="1"/>
</dbReference>
<dbReference type="InterPro" id="IPR025110">
    <property type="entry name" value="AMP-bd_C"/>
</dbReference>
<evidence type="ECO:0000259" key="2">
    <source>
        <dbReference type="Pfam" id="PF13193"/>
    </source>
</evidence>
<reference evidence="4" key="1">
    <citation type="journal article" date="2019" name="Int. J. Syst. Evol. Microbiol.">
        <title>The Global Catalogue of Microorganisms (GCM) 10K type strain sequencing project: providing services to taxonomists for standard genome sequencing and annotation.</title>
        <authorList>
            <consortium name="The Broad Institute Genomics Platform"/>
            <consortium name="The Broad Institute Genome Sequencing Center for Infectious Disease"/>
            <person name="Wu L."/>
            <person name="Ma J."/>
        </authorList>
    </citation>
    <scope>NUCLEOTIDE SEQUENCE [LARGE SCALE GENOMIC DNA]</scope>
    <source>
        <strain evidence="4">JCM 13002</strain>
    </source>
</reference>
<dbReference type="Pfam" id="PF00501">
    <property type="entry name" value="AMP-binding"/>
    <property type="match status" value="1"/>
</dbReference>
<dbReference type="Pfam" id="PF13193">
    <property type="entry name" value="AMP-binding_C"/>
    <property type="match status" value="1"/>
</dbReference>
<dbReference type="SUPFAM" id="SSF56801">
    <property type="entry name" value="Acetyl-CoA synthetase-like"/>
    <property type="match status" value="1"/>
</dbReference>
<organism evidence="3 4">
    <name type="scientific">Kitasatospora arboriphila</name>
    <dbReference type="NCBI Taxonomy" id="258052"/>
    <lineage>
        <taxon>Bacteria</taxon>
        <taxon>Bacillati</taxon>
        <taxon>Actinomycetota</taxon>
        <taxon>Actinomycetes</taxon>
        <taxon>Kitasatosporales</taxon>
        <taxon>Streptomycetaceae</taxon>
        <taxon>Kitasatospora</taxon>
    </lineage>
</organism>
<evidence type="ECO:0008006" key="5">
    <source>
        <dbReference type="Google" id="ProtNLM"/>
    </source>
</evidence>
<dbReference type="Gene3D" id="3.40.50.12780">
    <property type="entry name" value="N-terminal domain of ligase-like"/>
    <property type="match status" value="1"/>
</dbReference>
<protein>
    <recommendedName>
        <fullName evidence="5">Long-chain fatty acid--CoA ligase</fullName>
    </recommendedName>
</protein>
<feature type="domain" description="AMP-binding enzyme C-terminal" evidence="2">
    <location>
        <begin position="451"/>
        <end position="529"/>
    </location>
</feature>
<name>A0ABP4EK01_9ACTN</name>
<dbReference type="EMBL" id="BAAALD010000065">
    <property type="protein sequence ID" value="GAA1105858.1"/>
    <property type="molecule type" value="Genomic_DNA"/>
</dbReference>
<proteinExistence type="predicted"/>
<dbReference type="InterPro" id="IPR045851">
    <property type="entry name" value="AMP-bd_C_sf"/>
</dbReference>
<dbReference type="InterPro" id="IPR050237">
    <property type="entry name" value="ATP-dep_AMP-bd_enzyme"/>
</dbReference>